<evidence type="ECO:0000313" key="2">
    <source>
        <dbReference type="EMBL" id="SDY89653.1"/>
    </source>
</evidence>
<feature type="region of interest" description="Disordered" evidence="1">
    <location>
        <begin position="1"/>
        <end position="22"/>
    </location>
</feature>
<name>A0A1H3NLM2_9ACTN</name>
<proteinExistence type="predicted"/>
<evidence type="ECO:0000313" key="3">
    <source>
        <dbReference type="Proteomes" id="UP000199632"/>
    </source>
</evidence>
<dbReference type="AlphaFoldDB" id="A0A1H3NLM2"/>
<dbReference type="Proteomes" id="UP000199632">
    <property type="component" value="Unassembled WGS sequence"/>
</dbReference>
<sequence>MAASPPLRRLAPRRAAATSAPHATDLRRAAHVIRKGPCRCSSSQRVSQRRVVLCTQTANDRSMRLAAELGFTDVESYEKWVPEQWFATRPWSGPGLTVRKGLLKLVREGLDCCWVNPSQCLQRNRPPPERECISDQSSIPLGINHCSQVGQRFRLHVRVANGSDDLFGSVVVAGGGDRGGQTGQHPLLGASTGDRNGDFFHSGMQGLRSLDVARDAVLGQHLQTHPRVVNVVEPAETCRAADPSLDLAWGASPSDCGRWRRGLRRRCPGSPALVAPDAVAGSRP</sequence>
<reference evidence="3" key="1">
    <citation type="submission" date="2016-10" db="EMBL/GenBank/DDBJ databases">
        <authorList>
            <person name="Varghese N."/>
            <person name="Submissions S."/>
        </authorList>
    </citation>
    <scope>NUCLEOTIDE SEQUENCE [LARGE SCALE GENOMIC DNA]</scope>
    <source>
        <strain evidence="3">DSM 44718</strain>
    </source>
</reference>
<evidence type="ECO:0000256" key="1">
    <source>
        <dbReference type="SAM" id="MobiDB-lite"/>
    </source>
</evidence>
<keyword evidence="3" id="KW-1185">Reference proteome</keyword>
<gene>
    <name evidence="2" type="ORF">SAMN05421684_2152</name>
</gene>
<dbReference type="STRING" id="137265.SAMN05421684_2152"/>
<accession>A0A1H3NLM2</accession>
<dbReference type="EMBL" id="FNQB01000001">
    <property type="protein sequence ID" value="SDY89653.1"/>
    <property type="molecule type" value="Genomic_DNA"/>
</dbReference>
<organism evidence="2 3">
    <name type="scientific">Asanoa ishikariensis</name>
    <dbReference type="NCBI Taxonomy" id="137265"/>
    <lineage>
        <taxon>Bacteria</taxon>
        <taxon>Bacillati</taxon>
        <taxon>Actinomycetota</taxon>
        <taxon>Actinomycetes</taxon>
        <taxon>Micromonosporales</taxon>
        <taxon>Micromonosporaceae</taxon>
        <taxon>Asanoa</taxon>
    </lineage>
</organism>
<protein>
    <submittedName>
        <fullName evidence="2">Uncharacterized protein</fullName>
    </submittedName>
</protein>